<dbReference type="EMBL" id="CP104216">
    <property type="protein sequence ID" value="UWX75326.1"/>
    <property type="molecule type" value="Genomic_DNA"/>
</dbReference>
<evidence type="ECO:0008006" key="3">
    <source>
        <dbReference type="Google" id="ProtNLM"/>
    </source>
</evidence>
<protein>
    <recommendedName>
        <fullName evidence="3">Phage ABA sandwich domain-containing protein</fullName>
    </recommendedName>
</protein>
<keyword evidence="1" id="KW-0614">Plasmid</keyword>
<sequence>MNDRELLELAAKAAGIEVKYFDAMSGGAFLGDGRGVEWNPLTDDGDALRLAVKLRMDIEIRVCAGYVSVAAYREPDSRVYVLEKPGDSAESLRRAITRAAAEIGARITTEDGK</sequence>
<dbReference type="AlphaFoldDB" id="A0AB38U5S6"/>
<dbReference type="RefSeq" id="WP_260531897.1">
    <property type="nucleotide sequence ID" value="NZ_CP104216.1"/>
</dbReference>
<accession>A0AB38U5S6</accession>
<gene>
    <name evidence="1" type="ORF">NYZ96_35175</name>
</gene>
<reference evidence="1" key="1">
    <citation type="submission" date="2022-09" db="EMBL/GenBank/DDBJ databases">
        <title>Genomic of Burkholderia gladioli.</title>
        <authorList>
            <person name="Wu H."/>
        </authorList>
    </citation>
    <scope>NUCLEOTIDE SEQUENCE</scope>
    <source>
        <strain evidence="1">ZN-S4</strain>
        <plasmid evidence="1">unnamed1</plasmid>
    </source>
</reference>
<evidence type="ECO:0000313" key="1">
    <source>
        <dbReference type="EMBL" id="UWX75326.1"/>
    </source>
</evidence>
<geneLocation type="plasmid" evidence="1 2">
    <name>unnamed1</name>
</geneLocation>
<name>A0AB38U5S6_BURGA</name>
<dbReference type="Proteomes" id="UP001059745">
    <property type="component" value="Plasmid unnamed1"/>
</dbReference>
<organism evidence="1 2">
    <name type="scientific">Burkholderia gladioli</name>
    <name type="common">Pseudomonas marginata</name>
    <name type="synonym">Phytomonas marginata</name>
    <dbReference type="NCBI Taxonomy" id="28095"/>
    <lineage>
        <taxon>Bacteria</taxon>
        <taxon>Pseudomonadati</taxon>
        <taxon>Pseudomonadota</taxon>
        <taxon>Betaproteobacteria</taxon>
        <taxon>Burkholderiales</taxon>
        <taxon>Burkholderiaceae</taxon>
        <taxon>Burkholderia</taxon>
    </lineage>
</organism>
<proteinExistence type="predicted"/>
<evidence type="ECO:0000313" key="2">
    <source>
        <dbReference type="Proteomes" id="UP001059745"/>
    </source>
</evidence>